<reference evidence="1 2" key="1">
    <citation type="submission" date="2015-01" db="EMBL/GenBank/DDBJ databases">
        <title>Evolution of Trichinella species and genotypes.</title>
        <authorList>
            <person name="Korhonen P.K."/>
            <person name="Edoardo P."/>
            <person name="Giuseppe L.R."/>
            <person name="Gasser R.B."/>
        </authorList>
    </citation>
    <scope>NUCLEOTIDE SEQUENCE [LARGE SCALE GENOMIC DNA]</scope>
    <source>
        <strain evidence="1">ISS3</strain>
    </source>
</reference>
<organism evidence="1 2">
    <name type="scientific">Trichinella spiralis</name>
    <name type="common">Trichina worm</name>
    <dbReference type="NCBI Taxonomy" id="6334"/>
    <lineage>
        <taxon>Eukaryota</taxon>
        <taxon>Metazoa</taxon>
        <taxon>Ecdysozoa</taxon>
        <taxon>Nematoda</taxon>
        <taxon>Enoplea</taxon>
        <taxon>Dorylaimia</taxon>
        <taxon>Trichinellida</taxon>
        <taxon>Trichinellidae</taxon>
        <taxon>Trichinella</taxon>
    </lineage>
</organism>
<proteinExistence type="predicted"/>
<dbReference type="AlphaFoldDB" id="A0A0V1BTC2"/>
<dbReference type="Proteomes" id="UP000054776">
    <property type="component" value="Unassembled WGS sequence"/>
</dbReference>
<accession>A0A0V1BTC2</accession>
<evidence type="ECO:0000313" key="1">
    <source>
        <dbReference type="EMBL" id="KRY40468.1"/>
    </source>
</evidence>
<name>A0A0V1BTC2_TRISP</name>
<keyword evidence="2" id="KW-1185">Reference proteome</keyword>
<evidence type="ECO:0000313" key="2">
    <source>
        <dbReference type="Proteomes" id="UP000054776"/>
    </source>
</evidence>
<dbReference type="EMBL" id="JYDH01000012">
    <property type="protein sequence ID" value="KRY40468.1"/>
    <property type="molecule type" value="Genomic_DNA"/>
</dbReference>
<gene>
    <name evidence="1" type="ORF">T01_4074</name>
</gene>
<comment type="caution">
    <text evidence="1">The sequence shown here is derived from an EMBL/GenBank/DDBJ whole genome shotgun (WGS) entry which is preliminary data.</text>
</comment>
<sequence>MLIKTSTTSGVPCSCPISDLVLARGSSEGSASTCRQFPPPRRRRPTLCTTLRVLPIAASTDP</sequence>
<protein>
    <submittedName>
        <fullName evidence="1">Uncharacterized protein</fullName>
    </submittedName>
</protein>
<dbReference type="InParanoid" id="A0A0V1BTC2"/>